<name>A0ABV8H5M5_9FLAO</name>
<comment type="caution">
    <text evidence="2">The sequence shown here is derived from an EMBL/GenBank/DDBJ whole genome shotgun (WGS) entry which is preliminary data.</text>
</comment>
<accession>A0ABV8H5M5</accession>
<evidence type="ECO:0000313" key="2">
    <source>
        <dbReference type="EMBL" id="MFC4027210.1"/>
    </source>
</evidence>
<feature type="compositionally biased region" description="Acidic residues" evidence="1">
    <location>
        <begin position="76"/>
        <end position="85"/>
    </location>
</feature>
<dbReference type="EMBL" id="JBHSAS010000006">
    <property type="protein sequence ID" value="MFC4027210.1"/>
    <property type="molecule type" value="Genomic_DNA"/>
</dbReference>
<evidence type="ECO:0008006" key="4">
    <source>
        <dbReference type="Google" id="ProtNLM"/>
    </source>
</evidence>
<proteinExistence type="predicted"/>
<feature type="region of interest" description="Disordered" evidence="1">
    <location>
        <begin position="36"/>
        <end position="128"/>
    </location>
</feature>
<organism evidence="2 3">
    <name type="scientific">Zunongwangia endophytica</name>
    <dbReference type="NCBI Taxonomy" id="1808945"/>
    <lineage>
        <taxon>Bacteria</taxon>
        <taxon>Pseudomonadati</taxon>
        <taxon>Bacteroidota</taxon>
        <taxon>Flavobacteriia</taxon>
        <taxon>Flavobacteriales</taxon>
        <taxon>Flavobacteriaceae</taxon>
        <taxon>Zunongwangia</taxon>
    </lineage>
</organism>
<feature type="compositionally biased region" description="Basic and acidic residues" evidence="1">
    <location>
        <begin position="36"/>
        <end position="68"/>
    </location>
</feature>
<reference evidence="3" key="1">
    <citation type="journal article" date="2019" name="Int. J. Syst. Evol. Microbiol.">
        <title>The Global Catalogue of Microorganisms (GCM) 10K type strain sequencing project: providing services to taxonomists for standard genome sequencing and annotation.</title>
        <authorList>
            <consortium name="The Broad Institute Genomics Platform"/>
            <consortium name="The Broad Institute Genome Sequencing Center for Infectious Disease"/>
            <person name="Wu L."/>
            <person name="Ma J."/>
        </authorList>
    </citation>
    <scope>NUCLEOTIDE SEQUENCE [LARGE SCALE GENOMIC DNA]</scope>
    <source>
        <strain evidence="3">CECT 9128</strain>
    </source>
</reference>
<keyword evidence="3" id="KW-1185">Reference proteome</keyword>
<dbReference type="Proteomes" id="UP001595793">
    <property type="component" value="Unassembled WGS sequence"/>
</dbReference>
<dbReference type="RefSeq" id="WP_290234709.1">
    <property type="nucleotide sequence ID" value="NZ_JAUFPZ010000002.1"/>
</dbReference>
<protein>
    <recommendedName>
        <fullName evidence="4">SAP domain-containing protein</fullName>
    </recommendedName>
</protein>
<sequence length="160" mass="17853">MNKKELKARCKELGISTEGLDTNAKLEEAIQDKEAELAAKAEAEEKSDKLDLDSEESDAKTGENDTKSTEAVPDNTESETSEDYPETQKESTKSGEDLNEDSAPDHYEDDRGRKWKFKANTPKKLRIDGHPMSQEEILGTEEVISELVLGNCSFLTQIIE</sequence>
<feature type="compositionally biased region" description="Basic and acidic residues" evidence="1">
    <location>
        <begin position="103"/>
        <end position="112"/>
    </location>
</feature>
<feature type="compositionally biased region" description="Basic residues" evidence="1">
    <location>
        <begin position="113"/>
        <end position="124"/>
    </location>
</feature>
<feature type="compositionally biased region" description="Basic and acidic residues" evidence="1">
    <location>
        <begin position="86"/>
        <end position="96"/>
    </location>
</feature>
<gene>
    <name evidence="2" type="ORF">ACFOS1_07325</name>
</gene>
<evidence type="ECO:0000313" key="3">
    <source>
        <dbReference type="Proteomes" id="UP001595793"/>
    </source>
</evidence>
<evidence type="ECO:0000256" key="1">
    <source>
        <dbReference type="SAM" id="MobiDB-lite"/>
    </source>
</evidence>